<dbReference type="Proteomes" id="UP000183815">
    <property type="component" value="Unassembled WGS sequence"/>
</dbReference>
<feature type="domain" description="YdbS-like PH" evidence="2">
    <location>
        <begin position="160"/>
        <end position="210"/>
    </location>
</feature>
<dbReference type="AlphaFoldDB" id="A0A1J5TSB8"/>
<evidence type="ECO:0000313" key="3">
    <source>
        <dbReference type="EMBL" id="OIR16612.1"/>
    </source>
</evidence>
<feature type="transmembrane region" description="Helical" evidence="1">
    <location>
        <begin position="102"/>
        <end position="125"/>
    </location>
</feature>
<keyword evidence="1" id="KW-0472">Membrane</keyword>
<gene>
    <name evidence="3" type="ORF">BEU04_01355</name>
</gene>
<protein>
    <recommendedName>
        <fullName evidence="2">YdbS-like PH domain-containing protein</fullName>
    </recommendedName>
</protein>
<evidence type="ECO:0000259" key="2">
    <source>
        <dbReference type="Pfam" id="PF03703"/>
    </source>
</evidence>
<dbReference type="Pfam" id="PF03703">
    <property type="entry name" value="bPH_2"/>
    <property type="match status" value="1"/>
</dbReference>
<feature type="transmembrane region" description="Helical" evidence="1">
    <location>
        <begin position="137"/>
        <end position="157"/>
    </location>
</feature>
<proteinExistence type="predicted"/>
<feature type="transmembrane region" description="Helical" evidence="1">
    <location>
        <begin position="20"/>
        <end position="46"/>
    </location>
</feature>
<organism evidence="3 4">
    <name type="scientific">Marine Group III euryarchaeote CG-Bathy1</name>
    <dbReference type="NCBI Taxonomy" id="1889001"/>
    <lineage>
        <taxon>Archaea</taxon>
        <taxon>Methanobacteriati</taxon>
        <taxon>Thermoplasmatota</taxon>
        <taxon>Thermoplasmata</taxon>
        <taxon>Candidatus Thermoprofundales</taxon>
    </lineage>
</organism>
<keyword evidence="1" id="KW-1133">Transmembrane helix</keyword>
<keyword evidence="1" id="KW-0812">Transmembrane</keyword>
<feature type="transmembrane region" description="Helical" evidence="1">
    <location>
        <begin position="66"/>
        <end position="90"/>
    </location>
</feature>
<sequence length="308" mass="34558">MAEISFLRGEELKLKAKPHFLSFLHLYAIFGFLILWGFACFKILNAVISQDWLDDHTATAEILTTIWPNAVTLLGIICWSFGLLIFGFLCRYFYLETGGQSVFRFCILVVILGVIGLVLFGKFFADVREDTFNFSKLFLPTLTILLGFAGLFLVNYYRLSFTYFLTNVRIILQSDFFLNRSERQVRYNHIEDIKLSQSIFGRLFGFGTVIPLTGTGLGTGTDEAMLASGLGSGSDKMSLGFMGGLKKTSRTARHDPHDTLYGISKPSHVRDIITENIQSDTGVEHLKRIEKLLDSDGNGVIDALEKSK</sequence>
<accession>A0A1J5TSB8</accession>
<name>A0A1J5TSB8_9ARCH</name>
<comment type="caution">
    <text evidence="3">The sequence shown here is derived from an EMBL/GenBank/DDBJ whole genome shotgun (WGS) entry which is preliminary data.</text>
</comment>
<reference evidence="3 4" key="1">
    <citation type="submission" date="2016-08" db="EMBL/GenBank/DDBJ databases">
        <title>New Insights into Marine Group III Euryarchaeota, from dark to light.</title>
        <authorList>
            <person name="Haro-Moreno J.M."/>
            <person name="Rodriguez-Valera F."/>
            <person name="Lopez-Garcia P."/>
            <person name="Moreira D."/>
            <person name="Martin-Cuadrado A.B."/>
        </authorList>
    </citation>
    <scope>NUCLEOTIDE SEQUENCE [LARGE SCALE GENOMIC DNA]</scope>
    <source>
        <strain evidence="3">CG-Bathy1</strain>
    </source>
</reference>
<evidence type="ECO:0000256" key="1">
    <source>
        <dbReference type="SAM" id="Phobius"/>
    </source>
</evidence>
<dbReference type="EMBL" id="MIYU01000012">
    <property type="protein sequence ID" value="OIR16612.1"/>
    <property type="molecule type" value="Genomic_DNA"/>
</dbReference>
<evidence type="ECO:0000313" key="4">
    <source>
        <dbReference type="Proteomes" id="UP000183815"/>
    </source>
</evidence>
<dbReference type="InterPro" id="IPR005182">
    <property type="entry name" value="YdbS-like_PH"/>
</dbReference>